<evidence type="ECO:0000313" key="1">
    <source>
        <dbReference type="EMBL" id="KAI5069064.1"/>
    </source>
</evidence>
<dbReference type="AlphaFoldDB" id="A0A9D4UJJ1"/>
<protein>
    <submittedName>
        <fullName evidence="1">Uncharacterized protein</fullName>
    </submittedName>
</protein>
<gene>
    <name evidence="1" type="ORF">GOP47_0015365</name>
</gene>
<comment type="caution">
    <text evidence="1">The sequence shown here is derived from an EMBL/GenBank/DDBJ whole genome shotgun (WGS) entry which is preliminary data.</text>
</comment>
<dbReference type="Proteomes" id="UP000886520">
    <property type="component" value="Chromosome 15"/>
</dbReference>
<keyword evidence="2" id="KW-1185">Reference proteome</keyword>
<evidence type="ECO:0000313" key="2">
    <source>
        <dbReference type="Proteomes" id="UP000886520"/>
    </source>
</evidence>
<sequence length="120" mass="13309">MFQPIDLLRETYDHEDLITRVTSLKNLLAVVLTEQQPTPQFVKDWHTLLENSLLLGLQLDANLQSMLLLAALPCSWQPFITTQASVVGLTVEMLIAHILQEDILHSGTTSSSVANTPCAQ</sequence>
<organism evidence="1 2">
    <name type="scientific">Adiantum capillus-veneris</name>
    <name type="common">Maidenhair fern</name>
    <dbReference type="NCBI Taxonomy" id="13818"/>
    <lineage>
        <taxon>Eukaryota</taxon>
        <taxon>Viridiplantae</taxon>
        <taxon>Streptophyta</taxon>
        <taxon>Embryophyta</taxon>
        <taxon>Tracheophyta</taxon>
        <taxon>Polypodiopsida</taxon>
        <taxon>Polypodiidae</taxon>
        <taxon>Polypodiales</taxon>
        <taxon>Pteridineae</taxon>
        <taxon>Pteridaceae</taxon>
        <taxon>Vittarioideae</taxon>
        <taxon>Adiantum</taxon>
    </lineage>
</organism>
<dbReference type="OrthoDB" id="10444199at2759"/>
<proteinExistence type="predicted"/>
<dbReference type="EMBL" id="JABFUD020000015">
    <property type="protein sequence ID" value="KAI5069064.1"/>
    <property type="molecule type" value="Genomic_DNA"/>
</dbReference>
<reference evidence="1" key="1">
    <citation type="submission" date="2021-01" db="EMBL/GenBank/DDBJ databases">
        <title>Adiantum capillus-veneris genome.</title>
        <authorList>
            <person name="Fang Y."/>
            <person name="Liao Q."/>
        </authorList>
    </citation>
    <scope>NUCLEOTIDE SEQUENCE</scope>
    <source>
        <strain evidence="1">H3</strain>
        <tissue evidence="1">Leaf</tissue>
    </source>
</reference>
<name>A0A9D4UJJ1_ADICA</name>
<accession>A0A9D4UJJ1</accession>
<dbReference type="Pfam" id="PF14223">
    <property type="entry name" value="Retrotran_gag_2"/>
    <property type="match status" value="1"/>
</dbReference>